<keyword evidence="10" id="KW-1185">Reference proteome</keyword>
<organism evidence="9 10">
    <name type="scientific">Natranaerobius thermophilus (strain ATCC BAA-1301 / DSM 18059 / JW/NM-WN-LF)</name>
    <dbReference type="NCBI Taxonomy" id="457570"/>
    <lineage>
        <taxon>Bacteria</taxon>
        <taxon>Bacillati</taxon>
        <taxon>Bacillota</taxon>
        <taxon>Clostridia</taxon>
        <taxon>Natranaerobiales</taxon>
        <taxon>Natranaerobiaceae</taxon>
        <taxon>Natranaerobius</taxon>
    </lineage>
</organism>
<keyword evidence="2" id="KW-0964">Secreted</keyword>
<accession>B2A7H5</accession>
<dbReference type="Proteomes" id="UP000001683">
    <property type="component" value="Chromosome"/>
</dbReference>
<dbReference type="HOGENOM" id="CLU_1576825_0_0_9"/>
<evidence type="ECO:0000256" key="5">
    <source>
        <dbReference type="SAM" id="MobiDB-lite"/>
    </source>
</evidence>
<dbReference type="STRING" id="457570.Nther_2117"/>
<dbReference type="GO" id="GO:0010181">
    <property type="term" value="F:FMN binding"/>
    <property type="evidence" value="ECO:0007669"/>
    <property type="project" value="InterPro"/>
</dbReference>
<dbReference type="eggNOG" id="COG3976">
    <property type="taxonomic scope" value="Bacteria"/>
</dbReference>
<dbReference type="RefSeq" id="WP_012448540.1">
    <property type="nucleotide sequence ID" value="NC_010718.1"/>
</dbReference>
<evidence type="ECO:0000256" key="2">
    <source>
        <dbReference type="ARBA" id="ARBA00022525"/>
    </source>
</evidence>
<dbReference type="GO" id="GO:0016020">
    <property type="term" value="C:membrane"/>
    <property type="evidence" value="ECO:0007669"/>
    <property type="project" value="InterPro"/>
</dbReference>
<sequence length="169" mass="17895">MRRILFSTGFVFVLSLFMVTGAMAFGVDLDNVPDGTYTGAGEGFNEAIEVEVTVEGGEVTNIEAISQEETPEYWEDGKQTMDDIIEAQSTDVDVETGATASSEGIVEAVRDALAGEEVAEEAEEDVEEDVEEEEEEDLPETGGGVATLLPGIGGLVAAGGAWLVISRRK</sequence>
<evidence type="ECO:0000259" key="8">
    <source>
        <dbReference type="SMART" id="SM00900"/>
    </source>
</evidence>
<evidence type="ECO:0000313" key="9">
    <source>
        <dbReference type="EMBL" id="ACB85684.1"/>
    </source>
</evidence>
<keyword evidence="6" id="KW-0812">Transmembrane</keyword>
<dbReference type="KEGG" id="nth:Nther_2117"/>
<dbReference type="InParanoid" id="B2A7H5"/>
<feature type="signal peptide" evidence="7">
    <location>
        <begin position="1"/>
        <end position="24"/>
    </location>
</feature>
<dbReference type="AlphaFoldDB" id="B2A7H5"/>
<protein>
    <submittedName>
        <fullName evidence="9">LPXTG-motif cell wall anchor domain protein</fullName>
    </submittedName>
</protein>
<dbReference type="NCBIfam" id="TIGR01167">
    <property type="entry name" value="LPXTG_anchor"/>
    <property type="match status" value="1"/>
</dbReference>
<feature type="domain" description="FMN-binding" evidence="8">
    <location>
        <begin position="43"/>
        <end position="116"/>
    </location>
</feature>
<feature type="chain" id="PRO_5002774939" evidence="7">
    <location>
        <begin position="25"/>
        <end position="169"/>
    </location>
</feature>
<name>B2A7H5_NATTJ</name>
<feature type="transmembrane region" description="Helical" evidence="6">
    <location>
        <begin position="145"/>
        <end position="165"/>
    </location>
</feature>
<dbReference type="Gene3D" id="3.90.1010.20">
    <property type="match status" value="1"/>
</dbReference>
<dbReference type="Pfam" id="PF00746">
    <property type="entry name" value="Gram_pos_anchor"/>
    <property type="match status" value="1"/>
</dbReference>
<keyword evidence="3 7" id="KW-0732">Signal</keyword>
<reference evidence="9 10" key="1">
    <citation type="submission" date="2008-04" db="EMBL/GenBank/DDBJ databases">
        <title>Complete sequence of chromosome of Natranaerobius thermophilus JW/NM-WN-LF.</title>
        <authorList>
            <consortium name="US DOE Joint Genome Institute"/>
            <person name="Copeland A."/>
            <person name="Lucas S."/>
            <person name="Lapidus A."/>
            <person name="Glavina del Rio T."/>
            <person name="Dalin E."/>
            <person name="Tice H."/>
            <person name="Bruce D."/>
            <person name="Goodwin L."/>
            <person name="Pitluck S."/>
            <person name="Chertkov O."/>
            <person name="Brettin T."/>
            <person name="Detter J.C."/>
            <person name="Han C."/>
            <person name="Kuske C.R."/>
            <person name="Schmutz J."/>
            <person name="Larimer F."/>
            <person name="Land M."/>
            <person name="Hauser L."/>
            <person name="Kyrpides N."/>
            <person name="Lykidis A."/>
            <person name="Mesbah N.M."/>
            <person name="Wiegel J."/>
        </authorList>
    </citation>
    <scope>NUCLEOTIDE SEQUENCE [LARGE SCALE GENOMIC DNA]</scope>
    <source>
        <strain evidence="10">ATCC BAA-1301 / DSM 18059 / JW/NM-WN-LF</strain>
    </source>
</reference>
<dbReference type="Pfam" id="PF04205">
    <property type="entry name" value="FMN_bind"/>
    <property type="match status" value="1"/>
</dbReference>
<evidence type="ECO:0000256" key="1">
    <source>
        <dbReference type="ARBA" id="ARBA00022512"/>
    </source>
</evidence>
<evidence type="ECO:0000256" key="6">
    <source>
        <dbReference type="SAM" id="Phobius"/>
    </source>
</evidence>
<dbReference type="EMBL" id="CP001034">
    <property type="protein sequence ID" value="ACB85684.1"/>
    <property type="molecule type" value="Genomic_DNA"/>
</dbReference>
<evidence type="ECO:0000256" key="3">
    <source>
        <dbReference type="ARBA" id="ARBA00022729"/>
    </source>
</evidence>
<evidence type="ECO:0000256" key="4">
    <source>
        <dbReference type="ARBA" id="ARBA00023088"/>
    </source>
</evidence>
<keyword evidence="6" id="KW-0472">Membrane</keyword>
<reference evidence="9 10" key="2">
    <citation type="journal article" date="2011" name="J. Bacteriol.">
        <title>Complete genome sequence of the anaerobic, halophilic alkalithermophile Natranaerobius thermophilus JW/NM-WN-LF.</title>
        <authorList>
            <person name="Zhao B."/>
            <person name="Mesbah N.M."/>
            <person name="Dalin E."/>
            <person name="Goodwin L."/>
            <person name="Nolan M."/>
            <person name="Pitluck S."/>
            <person name="Chertkov O."/>
            <person name="Brettin T.S."/>
            <person name="Han J."/>
            <person name="Larimer F.W."/>
            <person name="Land M.L."/>
            <person name="Hauser L."/>
            <person name="Kyrpides N."/>
            <person name="Wiegel J."/>
        </authorList>
    </citation>
    <scope>NUCLEOTIDE SEQUENCE [LARGE SCALE GENOMIC DNA]</scope>
    <source>
        <strain evidence="10">ATCC BAA-1301 / DSM 18059 / JW/NM-WN-LF</strain>
    </source>
</reference>
<keyword evidence="1" id="KW-0134">Cell wall</keyword>
<dbReference type="SMART" id="SM00900">
    <property type="entry name" value="FMN_bind"/>
    <property type="match status" value="1"/>
</dbReference>
<evidence type="ECO:0000313" key="10">
    <source>
        <dbReference type="Proteomes" id="UP000001683"/>
    </source>
</evidence>
<proteinExistence type="predicted"/>
<dbReference type="InterPro" id="IPR019931">
    <property type="entry name" value="LPXTG_anchor"/>
</dbReference>
<feature type="compositionally biased region" description="Acidic residues" evidence="5">
    <location>
        <begin position="117"/>
        <end position="139"/>
    </location>
</feature>
<evidence type="ECO:0000256" key="7">
    <source>
        <dbReference type="SAM" id="SignalP"/>
    </source>
</evidence>
<feature type="region of interest" description="Disordered" evidence="5">
    <location>
        <begin position="117"/>
        <end position="145"/>
    </location>
</feature>
<keyword evidence="6" id="KW-1133">Transmembrane helix</keyword>
<dbReference type="OrthoDB" id="9806398at2"/>
<keyword evidence="4" id="KW-0572">Peptidoglycan-anchor</keyword>
<dbReference type="InterPro" id="IPR007329">
    <property type="entry name" value="FMN-bd"/>
</dbReference>
<gene>
    <name evidence="9" type="ordered locus">Nther_2117</name>
</gene>